<evidence type="ECO:0000256" key="2">
    <source>
        <dbReference type="SAM" id="MobiDB-lite"/>
    </source>
</evidence>
<keyword evidence="1" id="KW-0862">Zinc</keyword>
<dbReference type="SMART" id="SM00355">
    <property type="entry name" value="ZnF_C2H2"/>
    <property type="match status" value="5"/>
</dbReference>
<proteinExistence type="predicted"/>
<dbReference type="InterPro" id="IPR013087">
    <property type="entry name" value="Znf_C2H2_type"/>
</dbReference>
<dbReference type="Gene3D" id="3.30.160.60">
    <property type="entry name" value="Classic Zinc Finger"/>
    <property type="match status" value="1"/>
</dbReference>
<comment type="caution">
    <text evidence="4">The sequence shown here is derived from an EMBL/GenBank/DDBJ whole genome shotgun (WGS) entry which is preliminary data.</text>
</comment>
<reference evidence="4 5" key="1">
    <citation type="journal article" date="2024" name="BMC Genomics">
        <title>De novo assembly and annotation of Popillia japonica's genome with initial clues to its potential as an invasive pest.</title>
        <authorList>
            <person name="Cucini C."/>
            <person name="Boschi S."/>
            <person name="Funari R."/>
            <person name="Cardaioli E."/>
            <person name="Iannotti N."/>
            <person name="Marturano G."/>
            <person name="Paoli F."/>
            <person name="Bruttini M."/>
            <person name="Carapelli A."/>
            <person name="Frati F."/>
            <person name="Nardi F."/>
        </authorList>
    </citation>
    <scope>NUCLEOTIDE SEQUENCE [LARGE SCALE GENOMIC DNA]</scope>
    <source>
        <strain evidence="4">DMR45628</strain>
    </source>
</reference>
<name>A0AAW1JIT1_POPJA</name>
<evidence type="ECO:0000313" key="4">
    <source>
        <dbReference type="EMBL" id="KAK9703737.1"/>
    </source>
</evidence>
<keyword evidence="1" id="KW-0479">Metal-binding</keyword>
<keyword evidence="5" id="KW-1185">Reference proteome</keyword>
<gene>
    <name evidence="4" type="ORF">QE152_g29151</name>
</gene>
<protein>
    <recommendedName>
        <fullName evidence="3">C2H2-type domain-containing protein</fullName>
    </recommendedName>
</protein>
<feature type="domain" description="C2H2-type" evidence="3">
    <location>
        <begin position="257"/>
        <end position="285"/>
    </location>
</feature>
<dbReference type="PROSITE" id="PS50157">
    <property type="entry name" value="ZINC_FINGER_C2H2_2"/>
    <property type="match status" value="1"/>
</dbReference>
<keyword evidence="1" id="KW-0863">Zinc-finger</keyword>
<dbReference type="Proteomes" id="UP001458880">
    <property type="component" value="Unassembled WGS sequence"/>
</dbReference>
<evidence type="ECO:0000259" key="3">
    <source>
        <dbReference type="PROSITE" id="PS50157"/>
    </source>
</evidence>
<dbReference type="GO" id="GO:0008270">
    <property type="term" value="F:zinc ion binding"/>
    <property type="evidence" value="ECO:0007669"/>
    <property type="project" value="UniProtKB-KW"/>
</dbReference>
<dbReference type="PROSITE" id="PS00028">
    <property type="entry name" value="ZINC_FINGER_C2H2_1"/>
    <property type="match status" value="3"/>
</dbReference>
<evidence type="ECO:0000256" key="1">
    <source>
        <dbReference type="PROSITE-ProRule" id="PRU00042"/>
    </source>
</evidence>
<accession>A0AAW1JIT1</accession>
<dbReference type="AlphaFoldDB" id="A0AAW1JIT1"/>
<feature type="region of interest" description="Disordered" evidence="2">
    <location>
        <begin position="1"/>
        <end position="23"/>
    </location>
</feature>
<dbReference type="Pfam" id="PF00096">
    <property type="entry name" value="zf-C2H2"/>
    <property type="match status" value="1"/>
</dbReference>
<dbReference type="PANTHER" id="PTHR21020:SF0">
    <property type="entry name" value="ZINC FINGER PROTEIN 800"/>
    <property type="match status" value="1"/>
</dbReference>
<evidence type="ECO:0000313" key="5">
    <source>
        <dbReference type="Proteomes" id="UP001458880"/>
    </source>
</evidence>
<sequence>MSTRSGNRSKQKRSVQTTLGKAAQNGDSETIDLSHLRKPIDTSLFGLSQILSLFETATDEVRRYIAYECELMFECRICRTVFRSLANFILHKRNYCLEVYSSINSQTKSDFENDDYSIVNIDKDVPSSDEKEVCNNETTPKRYPKRNLSLVLKKLADKEECKKYTESVVNEDLTERSYLDESKEKEMLPDTIYLEGIESNKESVFQTIGDKQSGDDLIKSEVMEIHHILNSNEAILAPDGKVFTFKSDINDTAGQKLICTICNLKFSTKKTLTHHIKYKHNDTRLVYVCPECKDDFANAWCVFRHLYKVHRKTSTQIRRMRDHIHLNRIVKKQEPIKKKSNVTLEIEYDHELDFPHDNSQYCEACGKRFDRKAALHSHVQMCMKKLALATIKENHKNMQDEKVAKQKIVKGSGKRKLGISQKIIRENNLDAITEENENLDEFKINESNGKVADEKLIKTDDGDISVENEATYRKHLIQEIILGSRGTSTADTCLNKKFIGLVSDEEEILGFVKGSDLLLQDAEANVVVKEETPLIIEQNHQNKDCVSKVECTEGISHMVNLDVKIEENRVEPIKEENMGKGELKLNVVTGDVNFEMIKPNISEEGFCDFPKIIPPKQYASKRCKSGNTSAVDQSTNPVINENSKIENLGNSNLNTLNNNAITETIDLPLNTQSDNETLNVEYNVLEGNDVIYSSDSESCSCFDEKSNDSTTSSEANEIVSTESTVSADVLSHNIKTDTYAMVTNIELDVDEQINKMETDTNRPSIKIESSGDEFSTNVEGTITESSTNIINKPSIAIEASINEASTNMQGNTSELLSNVQACIDELLNNTESDADEVLSNVENDADEQLPNSEESLSENNKHLSIEDVKRGTKRKHPMERKEENESEIALRKRCENCVDWDSISCLSCSIKFSNNNELLEHMALHFNWLRYECTQCNFKAYLKSDCKNHRCSDELITNHIMEIPLWRTINMASSFNNIHNACSYSPEINSKHVNNTKEPSLTCNVEKIKTQDPSLRKMIMEVIFGTPDKIATELPVSTMNTRPIRNRVSIQTVQKDFEYDMKQIDSKMRRTTSDCRVKPIKIVKNNDMNFHVVNTNSEELVKRKRTY</sequence>
<dbReference type="InterPro" id="IPR039149">
    <property type="entry name" value="ZNF800"/>
</dbReference>
<dbReference type="EMBL" id="JASPKY010000364">
    <property type="protein sequence ID" value="KAK9703737.1"/>
    <property type="molecule type" value="Genomic_DNA"/>
</dbReference>
<organism evidence="4 5">
    <name type="scientific">Popillia japonica</name>
    <name type="common">Japanese beetle</name>
    <dbReference type="NCBI Taxonomy" id="7064"/>
    <lineage>
        <taxon>Eukaryota</taxon>
        <taxon>Metazoa</taxon>
        <taxon>Ecdysozoa</taxon>
        <taxon>Arthropoda</taxon>
        <taxon>Hexapoda</taxon>
        <taxon>Insecta</taxon>
        <taxon>Pterygota</taxon>
        <taxon>Neoptera</taxon>
        <taxon>Endopterygota</taxon>
        <taxon>Coleoptera</taxon>
        <taxon>Polyphaga</taxon>
        <taxon>Scarabaeiformia</taxon>
        <taxon>Scarabaeidae</taxon>
        <taxon>Rutelinae</taxon>
        <taxon>Popillia</taxon>
    </lineage>
</organism>
<dbReference type="PANTHER" id="PTHR21020">
    <property type="entry name" value="ZINC FINGER PROTEIN 800"/>
    <property type="match status" value="1"/>
</dbReference>